<dbReference type="AlphaFoldDB" id="A0A1Y2H9T2"/>
<feature type="signal peptide" evidence="2">
    <location>
        <begin position="1"/>
        <end position="25"/>
    </location>
</feature>
<evidence type="ECO:0008006" key="5">
    <source>
        <dbReference type="Google" id="ProtNLM"/>
    </source>
</evidence>
<reference evidence="3 4" key="1">
    <citation type="submission" date="2016-07" db="EMBL/GenBank/DDBJ databases">
        <title>Pervasive Adenine N6-methylation of Active Genes in Fungi.</title>
        <authorList>
            <consortium name="DOE Joint Genome Institute"/>
            <person name="Mondo S.J."/>
            <person name="Dannebaum R.O."/>
            <person name="Kuo R.C."/>
            <person name="Labutti K."/>
            <person name="Haridas S."/>
            <person name="Kuo A."/>
            <person name="Salamov A."/>
            <person name="Ahrendt S.R."/>
            <person name="Lipzen A."/>
            <person name="Sullivan W."/>
            <person name="Andreopoulos W.B."/>
            <person name="Clum A."/>
            <person name="Lindquist E."/>
            <person name="Daum C."/>
            <person name="Ramamoorthy G.K."/>
            <person name="Gryganskyi A."/>
            <person name="Culley D."/>
            <person name="Magnuson J.K."/>
            <person name="James T.Y."/>
            <person name="O'Malley M.A."/>
            <person name="Stajich J.E."/>
            <person name="Spatafora J.W."/>
            <person name="Visel A."/>
            <person name="Grigoriev I.V."/>
        </authorList>
    </citation>
    <scope>NUCLEOTIDE SEQUENCE [LARGE SCALE GENOMIC DNA]</scope>
    <source>
        <strain evidence="3 4">PL171</strain>
    </source>
</reference>
<dbReference type="EMBL" id="MCFL01000084">
    <property type="protein sequence ID" value="ORZ30453.1"/>
    <property type="molecule type" value="Genomic_DNA"/>
</dbReference>
<feature type="chain" id="PRO_5012417937" description="Ser-Thr-rich glycosyl-phosphatidyl-inositol-anchored membrane family-domain-containing protein" evidence="2">
    <location>
        <begin position="26"/>
        <end position="190"/>
    </location>
</feature>
<keyword evidence="1" id="KW-1133">Transmembrane helix</keyword>
<keyword evidence="4" id="KW-1185">Reference proteome</keyword>
<evidence type="ECO:0000313" key="3">
    <source>
        <dbReference type="EMBL" id="ORZ30453.1"/>
    </source>
</evidence>
<evidence type="ECO:0000313" key="4">
    <source>
        <dbReference type="Proteomes" id="UP000193411"/>
    </source>
</evidence>
<dbReference type="Proteomes" id="UP000193411">
    <property type="component" value="Unassembled WGS sequence"/>
</dbReference>
<evidence type="ECO:0000256" key="1">
    <source>
        <dbReference type="SAM" id="Phobius"/>
    </source>
</evidence>
<proteinExistence type="predicted"/>
<accession>A0A1Y2H9T2</accession>
<comment type="caution">
    <text evidence="3">The sequence shown here is derived from an EMBL/GenBank/DDBJ whole genome shotgun (WGS) entry which is preliminary data.</text>
</comment>
<feature type="transmembrane region" description="Helical" evidence="1">
    <location>
        <begin position="171"/>
        <end position="189"/>
    </location>
</feature>
<evidence type="ECO:0000256" key="2">
    <source>
        <dbReference type="SAM" id="SignalP"/>
    </source>
</evidence>
<protein>
    <recommendedName>
        <fullName evidence="5">Ser-Thr-rich glycosyl-phosphatidyl-inositol-anchored membrane family-domain-containing protein</fullName>
    </recommendedName>
</protein>
<keyword evidence="1" id="KW-0812">Transmembrane</keyword>
<dbReference type="OrthoDB" id="5560598at2759"/>
<gene>
    <name evidence="3" type="ORF">BCR44DRAFT_70573</name>
</gene>
<name>A0A1Y2H9T2_9FUNG</name>
<keyword evidence="2" id="KW-0732">Signal</keyword>
<sequence length="190" mass="20182">MTRLSSSSTCVAALVLVCVALVATASPLSSSLTKRQLFKDTCSDSLGFTSPKQGDTWTTFSKVTVSWSKPLGNEYDPMSFQLMRRNTSDPMTANRMFTNSVFEINPNVPPTETSVTAEFKLPEGKSVEKGGDYFVRVMATKKGSTNGEYFCSPYFNVDIGKPSGAVAASKASLGLATAVAVAGVVGAMLM</sequence>
<organism evidence="3 4">
    <name type="scientific">Catenaria anguillulae PL171</name>
    <dbReference type="NCBI Taxonomy" id="765915"/>
    <lineage>
        <taxon>Eukaryota</taxon>
        <taxon>Fungi</taxon>
        <taxon>Fungi incertae sedis</taxon>
        <taxon>Blastocladiomycota</taxon>
        <taxon>Blastocladiomycetes</taxon>
        <taxon>Blastocladiales</taxon>
        <taxon>Catenariaceae</taxon>
        <taxon>Catenaria</taxon>
    </lineage>
</organism>
<keyword evidence="1" id="KW-0472">Membrane</keyword>